<evidence type="ECO:0000256" key="9">
    <source>
        <dbReference type="ARBA" id="ARBA00055318"/>
    </source>
</evidence>
<dbReference type="SFLD" id="SFLDS00003">
    <property type="entry name" value="Haloacid_Dehalogenase"/>
    <property type="match status" value="1"/>
</dbReference>
<dbReference type="Gene3D" id="3.40.50.1000">
    <property type="entry name" value="HAD superfamily/HAD-like"/>
    <property type="match status" value="1"/>
</dbReference>
<dbReference type="InterPro" id="IPR010036">
    <property type="entry name" value="MDP_1_eu_arc"/>
</dbReference>
<evidence type="ECO:0000256" key="2">
    <source>
        <dbReference type="ARBA" id="ARBA00007958"/>
    </source>
</evidence>
<evidence type="ECO:0000256" key="5">
    <source>
        <dbReference type="ARBA" id="ARBA00022801"/>
    </source>
</evidence>
<sequence length="175" mass="19863">MSKPKLVVFDLDYTLWPFWVDTHVDPPFHKEKGRGVVDARGHSITLYRETVEVLSSLHSQGFLLGVASRTGEVRGANQLLSLFTLDQYLSFKEIYPGSKVTHFKKLQRDSGVQFSEMMFFDDEQRNITDVSRLGVHCVLVRNGVTGELIREELSKFSSSRPAALRFPTASSHRTT</sequence>
<evidence type="ECO:0000256" key="10">
    <source>
        <dbReference type="ARBA" id="ARBA00069981"/>
    </source>
</evidence>
<dbReference type="Pfam" id="PF12689">
    <property type="entry name" value="Acid_PPase"/>
    <property type="match status" value="1"/>
</dbReference>
<evidence type="ECO:0000313" key="11">
    <source>
        <dbReference type="EMBL" id="KAG7488309.1"/>
    </source>
</evidence>
<reference evidence="11" key="1">
    <citation type="submission" date="2021-01" db="EMBL/GenBank/DDBJ databases">
        <authorList>
            <person name="Zahm M."/>
            <person name="Roques C."/>
            <person name="Cabau C."/>
            <person name="Klopp C."/>
            <person name="Donnadieu C."/>
            <person name="Jouanno E."/>
            <person name="Lampietro C."/>
            <person name="Louis A."/>
            <person name="Herpin A."/>
            <person name="Echchiki A."/>
            <person name="Berthelot C."/>
            <person name="Parey E."/>
            <person name="Roest-Crollius H."/>
            <person name="Braasch I."/>
            <person name="Postlethwait J."/>
            <person name="Bobe J."/>
            <person name="Montfort J."/>
            <person name="Bouchez O."/>
            <person name="Begum T."/>
            <person name="Mejri S."/>
            <person name="Adams A."/>
            <person name="Chen W.-J."/>
            <person name="Guiguen Y."/>
        </authorList>
    </citation>
    <scope>NUCLEOTIDE SEQUENCE</scope>
    <source>
        <strain evidence="11">YG-15Mar2019-1</strain>
        <tissue evidence="11">Brain</tissue>
    </source>
</reference>
<comment type="catalytic activity">
    <reaction evidence="8">
        <text>O-phospho-L-tyrosyl-[protein] + H2O = L-tyrosyl-[protein] + phosphate</text>
        <dbReference type="Rhea" id="RHEA:10684"/>
        <dbReference type="Rhea" id="RHEA-COMP:10136"/>
        <dbReference type="Rhea" id="RHEA-COMP:20101"/>
        <dbReference type="ChEBI" id="CHEBI:15377"/>
        <dbReference type="ChEBI" id="CHEBI:43474"/>
        <dbReference type="ChEBI" id="CHEBI:46858"/>
        <dbReference type="ChEBI" id="CHEBI:61978"/>
        <dbReference type="EC" id="3.1.3.48"/>
    </reaction>
</comment>
<dbReference type="NCBIfam" id="TIGR01685">
    <property type="entry name" value="MDP-1"/>
    <property type="match status" value="1"/>
</dbReference>
<dbReference type="InterPro" id="IPR036412">
    <property type="entry name" value="HAD-like_sf"/>
</dbReference>
<evidence type="ECO:0000256" key="4">
    <source>
        <dbReference type="ARBA" id="ARBA00022723"/>
    </source>
</evidence>
<comment type="function">
    <text evidence="9">Magnesium-dependent phosphatase which may act as a tyrosine phosphatase.</text>
</comment>
<dbReference type="GO" id="GO:0046872">
    <property type="term" value="F:metal ion binding"/>
    <property type="evidence" value="ECO:0007669"/>
    <property type="project" value="UniProtKB-KW"/>
</dbReference>
<dbReference type="InterPro" id="IPR023214">
    <property type="entry name" value="HAD_sf"/>
</dbReference>
<evidence type="ECO:0000256" key="1">
    <source>
        <dbReference type="ARBA" id="ARBA00001946"/>
    </source>
</evidence>
<dbReference type="CDD" id="cd07501">
    <property type="entry name" value="HAD_MDP-1_like"/>
    <property type="match status" value="1"/>
</dbReference>
<dbReference type="FunFam" id="3.40.50.1000:FF:000127">
    <property type="entry name" value="Magnesium-dependent phosphatase 1"/>
    <property type="match status" value="1"/>
</dbReference>
<dbReference type="InterPro" id="IPR035679">
    <property type="entry name" value="MDP-1_euk"/>
</dbReference>
<organism evidence="11 12">
    <name type="scientific">Megalops atlanticus</name>
    <name type="common">Tarpon</name>
    <name type="synonym">Clupea gigantea</name>
    <dbReference type="NCBI Taxonomy" id="7932"/>
    <lineage>
        <taxon>Eukaryota</taxon>
        <taxon>Metazoa</taxon>
        <taxon>Chordata</taxon>
        <taxon>Craniata</taxon>
        <taxon>Vertebrata</taxon>
        <taxon>Euteleostomi</taxon>
        <taxon>Actinopterygii</taxon>
        <taxon>Neopterygii</taxon>
        <taxon>Teleostei</taxon>
        <taxon>Elopiformes</taxon>
        <taxon>Megalopidae</taxon>
        <taxon>Megalops</taxon>
    </lineage>
</organism>
<evidence type="ECO:0000256" key="8">
    <source>
        <dbReference type="ARBA" id="ARBA00051722"/>
    </source>
</evidence>
<evidence type="ECO:0000313" key="12">
    <source>
        <dbReference type="Proteomes" id="UP001046870"/>
    </source>
</evidence>
<dbReference type="OrthoDB" id="2865258at2759"/>
<dbReference type="Proteomes" id="UP001046870">
    <property type="component" value="Chromosome 2"/>
</dbReference>
<evidence type="ECO:0000256" key="6">
    <source>
        <dbReference type="ARBA" id="ARBA00022842"/>
    </source>
</evidence>
<dbReference type="SUPFAM" id="SSF56784">
    <property type="entry name" value="HAD-like"/>
    <property type="match status" value="1"/>
</dbReference>
<accession>A0A9D3QIQ2</accession>
<dbReference type="InterPro" id="IPR010033">
    <property type="entry name" value="HAD_SF_ppase_IIIC"/>
</dbReference>
<dbReference type="EMBL" id="JAFDVH010000002">
    <property type="protein sequence ID" value="KAG7488309.1"/>
    <property type="molecule type" value="Genomic_DNA"/>
</dbReference>
<dbReference type="PANTHER" id="PTHR17901">
    <property type="entry name" value="MAGNESIUM-DEPENDENT PHOSPHATASE 1 MDP1"/>
    <property type="match status" value="1"/>
</dbReference>
<dbReference type="PANTHER" id="PTHR17901:SF14">
    <property type="entry name" value="MAGNESIUM-DEPENDENT PHOSPHATASE 1"/>
    <property type="match status" value="1"/>
</dbReference>
<evidence type="ECO:0000256" key="7">
    <source>
        <dbReference type="ARBA" id="ARBA00022912"/>
    </source>
</evidence>
<keyword evidence="12" id="KW-1185">Reference proteome</keyword>
<dbReference type="AlphaFoldDB" id="A0A9D3QIQ2"/>
<keyword evidence="6" id="KW-0460">Magnesium</keyword>
<comment type="similarity">
    <text evidence="2">Belongs to the HAD-like hydrolase superfamily.</text>
</comment>
<evidence type="ECO:0000256" key="3">
    <source>
        <dbReference type="ARBA" id="ARBA00013064"/>
    </source>
</evidence>
<keyword evidence="5" id="KW-0378">Hydrolase</keyword>
<dbReference type="SFLD" id="SFLDG01131">
    <property type="entry name" value="C1.5.2:_MDP_Like"/>
    <property type="match status" value="1"/>
</dbReference>
<name>A0A9D3QIQ2_MEGAT</name>
<dbReference type="NCBIfam" id="TIGR01681">
    <property type="entry name" value="HAD-SF-IIIC"/>
    <property type="match status" value="1"/>
</dbReference>
<keyword evidence="4" id="KW-0479">Metal-binding</keyword>
<dbReference type="GO" id="GO:0004725">
    <property type="term" value="F:protein tyrosine phosphatase activity"/>
    <property type="evidence" value="ECO:0007669"/>
    <property type="project" value="UniProtKB-EC"/>
</dbReference>
<dbReference type="GO" id="GO:0003993">
    <property type="term" value="F:acid phosphatase activity"/>
    <property type="evidence" value="ECO:0007669"/>
    <property type="project" value="TreeGrafter"/>
</dbReference>
<dbReference type="EC" id="3.1.3.48" evidence="3"/>
<keyword evidence="7" id="KW-0904">Protein phosphatase</keyword>
<comment type="caution">
    <text evidence="11">The sequence shown here is derived from an EMBL/GenBank/DDBJ whole genome shotgun (WGS) entry which is preliminary data.</text>
</comment>
<gene>
    <name evidence="11" type="ORF">MATL_G00032550</name>
</gene>
<dbReference type="SFLD" id="SFLDG01129">
    <property type="entry name" value="C1.5:_HAD__Beta-PGM__Phosphata"/>
    <property type="match status" value="1"/>
</dbReference>
<comment type="cofactor">
    <cofactor evidence="1">
        <name>Mg(2+)</name>
        <dbReference type="ChEBI" id="CHEBI:18420"/>
    </cofactor>
</comment>
<protein>
    <recommendedName>
        <fullName evidence="10">Magnesium-dependent phosphatase 1</fullName>
        <ecNumber evidence="3">3.1.3.48</ecNumber>
    </recommendedName>
</protein>
<proteinExistence type="inferred from homology"/>